<protein>
    <submittedName>
        <fullName evidence="3">Uncharacterized protein</fullName>
    </submittedName>
</protein>
<keyword evidence="2" id="KW-1185">Reference proteome</keyword>
<accession>A0A914IAS1</accession>
<proteinExistence type="predicted"/>
<organism evidence="2 3">
    <name type="scientific">Globodera rostochiensis</name>
    <name type="common">Golden nematode worm</name>
    <name type="synonym">Heterodera rostochiensis</name>
    <dbReference type="NCBI Taxonomy" id="31243"/>
    <lineage>
        <taxon>Eukaryota</taxon>
        <taxon>Metazoa</taxon>
        <taxon>Ecdysozoa</taxon>
        <taxon>Nematoda</taxon>
        <taxon>Chromadorea</taxon>
        <taxon>Rhabditida</taxon>
        <taxon>Tylenchina</taxon>
        <taxon>Tylenchomorpha</taxon>
        <taxon>Tylenchoidea</taxon>
        <taxon>Heteroderidae</taxon>
        <taxon>Heteroderinae</taxon>
        <taxon>Globodera</taxon>
    </lineage>
</organism>
<evidence type="ECO:0000313" key="3">
    <source>
        <dbReference type="WBParaSite" id="Gr19_v10_g9092.t1"/>
    </source>
</evidence>
<keyword evidence="1" id="KW-0732">Signal</keyword>
<evidence type="ECO:0000256" key="1">
    <source>
        <dbReference type="SAM" id="SignalP"/>
    </source>
</evidence>
<feature type="signal peptide" evidence="1">
    <location>
        <begin position="1"/>
        <end position="16"/>
    </location>
</feature>
<evidence type="ECO:0000313" key="2">
    <source>
        <dbReference type="Proteomes" id="UP000887572"/>
    </source>
</evidence>
<dbReference type="AlphaFoldDB" id="A0A914IAS1"/>
<dbReference type="Proteomes" id="UP000887572">
    <property type="component" value="Unplaced"/>
</dbReference>
<name>A0A914IAS1_GLORO</name>
<reference evidence="3" key="1">
    <citation type="submission" date="2022-11" db="UniProtKB">
        <authorList>
            <consortium name="WormBaseParasite"/>
        </authorList>
    </citation>
    <scope>IDENTIFICATION</scope>
</reference>
<sequence length="165" mass="18829">MLFLSTIFFVLTFVSGKTTKVEINSGNRQNFVLSADEDEIFADFKEFLKSGKATEKSLIDWALINGCKIVVGELQNKFKYGGSDCSANISQLEEKVAQICNQKIGSSASILADKSALIKMETTVAQRFDRRSPQQIEFNSRRRRTDWHRKIGEIYRKSPKTSWKF</sequence>
<feature type="chain" id="PRO_5036972421" evidence="1">
    <location>
        <begin position="17"/>
        <end position="165"/>
    </location>
</feature>
<dbReference type="WBParaSite" id="Gr19_v10_g9092.t1">
    <property type="protein sequence ID" value="Gr19_v10_g9092.t1"/>
    <property type="gene ID" value="Gr19_v10_g9092"/>
</dbReference>